<keyword evidence="3" id="KW-1185">Reference proteome</keyword>
<evidence type="ECO:0000313" key="2">
    <source>
        <dbReference type="EMBL" id="GFS89203.1"/>
    </source>
</evidence>
<reference evidence="2" key="1">
    <citation type="submission" date="2020-08" db="EMBL/GenBank/DDBJ databases">
        <title>Multicomponent nature underlies the extraordinary mechanical properties of spider dragline silk.</title>
        <authorList>
            <person name="Kono N."/>
            <person name="Nakamura H."/>
            <person name="Mori M."/>
            <person name="Yoshida Y."/>
            <person name="Ohtoshi R."/>
            <person name="Malay A.D."/>
            <person name="Moran D.A.P."/>
            <person name="Tomita M."/>
            <person name="Numata K."/>
            <person name="Arakawa K."/>
        </authorList>
    </citation>
    <scope>NUCLEOTIDE SEQUENCE</scope>
</reference>
<feature type="transmembrane region" description="Helical" evidence="1">
    <location>
        <begin position="20"/>
        <end position="39"/>
    </location>
</feature>
<proteinExistence type="predicted"/>
<keyword evidence="1" id="KW-1133">Transmembrane helix</keyword>
<keyword evidence="1" id="KW-0472">Membrane</keyword>
<accession>A0A8X6N1K5</accession>
<gene>
    <name evidence="2" type="ORF">NPIL_200321</name>
</gene>
<feature type="non-terminal residue" evidence="2">
    <location>
        <position position="1"/>
    </location>
</feature>
<comment type="caution">
    <text evidence="2">The sequence shown here is derived from an EMBL/GenBank/DDBJ whole genome shotgun (WGS) entry which is preliminary data.</text>
</comment>
<name>A0A8X6N1K5_NEPPI</name>
<evidence type="ECO:0000256" key="1">
    <source>
        <dbReference type="SAM" id="Phobius"/>
    </source>
</evidence>
<evidence type="ECO:0000313" key="3">
    <source>
        <dbReference type="Proteomes" id="UP000887013"/>
    </source>
</evidence>
<keyword evidence="1" id="KW-0812">Transmembrane</keyword>
<dbReference type="AlphaFoldDB" id="A0A8X6N1K5"/>
<sequence length="87" mass="9928">YHLLLREQLWNEHCVAELERQMKACFAVLIAVCVVLLAVQSVEMSRVRRQSDEQSDNLITLEIPRDLLVRLLEGLLRSLGLGGILDD</sequence>
<dbReference type="Proteomes" id="UP000887013">
    <property type="component" value="Unassembled WGS sequence"/>
</dbReference>
<organism evidence="2 3">
    <name type="scientific">Nephila pilipes</name>
    <name type="common">Giant wood spider</name>
    <name type="synonym">Nephila maculata</name>
    <dbReference type="NCBI Taxonomy" id="299642"/>
    <lineage>
        <taxon>Eukaryota</taxon>
        <taxon>Metazoa</taxon>
        <taxon>Ecdysozoa</taxon>
        <taxon>Arthropoda</taxon>
        <taxon>Chelicerata</taxon>
        <taxon>Arachnida</taxon>
        <taxon>Araneae</taxon>
        <taxon>Araneomorphae</taxon>
        <taxon>Entelegynae</taxon>
        <taxon>Araneoidea</taxon>
        <taxon>Nephilidae</taxon>
        <taxon>Nephila</taxon>
    </lineage>
</organism>
<protein>
    <submittedName>
        <fullName evidence="2">Uncharacterized protein</fullName>
    </submittedName>
</protein>
<dbReference type="EMBL" id="BMAW01004480">
    <property type="protein sequence ID" value="GFS89203.1"/>
    <property type="molecule type" value="Genomic_DNA"/>
</dbReference>